<evidence type="ECO:0000256" key="4">
    <source>
        <dbReference type="SAM" id="SignalP"/>
    </source>
</evidence>
<dbReference type="Pfam" id="PF13458">
    <property type="entry name" value="Peripla_BP_6"/>
    <property type="match status" value="1"/>
</dbReference>
<dbReference type="EMBL" id="JAPDNT010000023">
    <property type="protein sequence ID" value="MCW3476718.1"/>
    <property type="molecule type" value="Genomic_DNA"/>
</dbReference>
<comment type="similarity">
    <text evidence="1">Belongs to the leucine-binding protein family.</text>
</comment>
<keyword evidence="2 4" id="KW-0732">Signal</keyword>
<reference evidence="6" key="1">
    <citation type="submission" date="2022-09" db="EMBL/GenBank/DDBJ databases">
        <title>Rhodovastum sp. nov. RN2-1 isolated from soil in Seongnam, South Korea.</title>
        <authorList>
            <person name="Le N.T."/>
        </authorList>
    </citation>
    <scope>NUCLEOTIDE SEQUENCE</scope>
    <source>
        <strain evidence="6">RN2-1</strain>
    </source>
</reference>
<dbReference type="AlphaFoldDB" id="A0AA42CF16"/>
<keyword evidence="3" id="KW-0029">Amino-acid transport</keyword>
<keyword evidence="3" id="KW-0813">Transport</keyword>
<keyword evidence="7" id="KW-1185">Reference proteome</keyword>
<proteinExistence type="inferred from homology"/>
<name>A0AA42CF16_9PROT</name>
<dbReference type="SUPFAM" id="SSF53822">
    <property type="entry name" value="Periplasmic binding protein-like I"/>
    <property type="match status" value="1"/>
</dbReference>
<accession>A0AA42CF16</accession>
<dbReference type="PANTHER" id="PTHR30483:SF6">
    <property type="entry name" value="PERIPLASMIC BINDING PROTEIN OF ABC TRANSPORTER FOR NATURAL AMINO ACIDS"/>
    <property type="match status" value="1"/>
</dbReference>
<gene>
    <name evidence="6" type="ORF">OL599_19310</name>
</gene>
<evidence type="ECO:0000313" key="7">
    <source>
        <dbReference type="Proteomes" id="UP001165679"/>
    </source>
</evidence>
<organism evidence="6 7">
    <name type="scientific">Limobrevibacterium gyesilva</name>
    <dbReference type="NCBI Taxonomy" id="2991712"/>
    <lineage>
        <taxon>Bacteria</taxon>
        <taxon>Pseudomonadati</taxon>
        <taxon>Pseudomonadota</taxon>
        <taxon>Alphaproteobacteria</taxon>
        <taxon>Acetobacterales</taxon>
        <taxon>Acetobacteraceae</taxon>
        <taxon>Limobrevibacterium</taxon>
    </lineage>
</organism>
<reference evidence="6" key="2">
    <citation type="submission" date="2022-10" db="EMBL/GenBank/DDBJ databases">
        <authorList>
            <person name="Trinh H.N."/>
        </authorList>
    </citation>
    <scope>NUCLEOTIDE SEQUENCE</scope>
    <source>
        <strain evidence="6">RN2-1</strain>
    </source>
</reference>
<sequence length="402" mass="42499">MIRPALALLAAVLALAPPAARAQFPNDTVRIGVLTDMSGPFADATGPGSALAARMAAEDFAPESNGLKVEILVGDHLNKPDVGVAIARAWVDQEGVAAIADLPNSGVALAVANVMKEKNRVALASSSATSDLTGKACAPTTVQWETDTWAQGNSIARAMLSARLDSWYFITVDYALGHTLVRDATAPLLAGGGTVLGEVSIPLGTTDFSAPLLQAQASGAKVIMLANTGADAVNAVKQAAEFGVGRSGAQIGALFMKIPDIHALGLQAAQGLLLTTAFYWDLNDDTRAWSRRFAARFNGRMPTEDQASVYAAALHYLRSVRDNRTLDGVRAVEAMKRTKLQDRLFASTEIRADGRVLHPMFLFRVKAPSESTSPYDAYQLVQTIPADQAFRPLAEGGCPLVK</sequence>
<evidence type="ECO:0000256" key="3">
    <source>
        <dbReference type="ARBA" id="ARBA00022970"/>
    </source>
</evidence>
<dbReference type="PANTHER" id="PTHR30483">
    <property type="entry name" value="LEUCINE-SPECIFIC-BINDING PROTEIN"/>
    <property type="match status" value="1"/>
</dbReference>
<dbReference type="Gene3D" id="3.40.50.2300">
    <property type="match status" value="2"/>
</dbReference>
<dbReference type="InterPro" id="IPR051010">
    <property type="entry name" value="BCAA_transport"/>
</dbReference>
<comment type="caution">
    <text evidence="6">The sequence shown here is derived from an EMBL/GenBank/DDBJ whole genome shotgun (WGS) entry which is preliminary data.</text>
</comment>
<dbReference type="RefSeq" id="WP_264715547.1">
    <property type="nucleotide sequence ID" value="NZ_JAPDNT010000023.1"/>
</dbReference>
<feature type="domain" description="Leucine-binding protein" evidence="5">
    <location>
        <begin position="28"/>
        <end position="366"/>
    </location>
</feature>
<protein>
    <submittedName>
        <fullName evidence="6">ABC transporter substrate-binding protein</fullName>
    </submittedName>
</protein>
<evidence type="ECO:0000259" key="5">
    <source>
        <dbReference type="Pfam" id="PF13458"/>
    </source>
</evidence>
<dbReference type="InterPro" id="IPR028082">
    <property type="entry name" value="Peripla_BP_I"/>
</dbReference>
<evidence type="ECO:0000313" key="6">
    <source>
        <dbReference type="EMBL" id="MCW3476718.1"/>
    </source>
</evidence>
<evidence type="ECO:0000256" key="2">
    <source>
        <dbReference type="ARBA" id="ARBA00022729"/>
    </source>
</evidence>
<dbReference type="InterPro" id="IPR028081">
    <property type="entry name" value="Leu-bd"/>
</dbReference>
<feature type="signal peptide" evidence="4">
    <location>
        <begin position="1"/>
        <end position="22"/>
    </location>
</feature>
<dbReference type="Proteomes" id="UP001165679">
    <property type="component" value="Unassembled WGS sequence"/>
</dbReference>
<dbReference type="GO" id="GO:0006865">
    <property type="term" value="P:amino acid transport"/>
    <property type="evidence" value="ECO:0007669"/>
    <property type="project" value="UniProtKB-KW"/>
</dbReference>
<evidence type="ECO:0000256" key="1">
    <source>
        <dbReference type="ARBA" id="ARBA00010062"/>
    </source>
</evidence>
<dbReference type="CDD" id="cd06327">
    <property type="entry name" value="PBP1_SBP-like"/>
    <property type="match status" value="1"/>
</dbReference>
<feature type="chain" id="PRO_5041208153" evidence="4">
    <location>
        <begin position="23"/>
        <end position="402"/>
    </location>
</feature>